<dbReference type="EMBL" id="CP017717">
    <property type="protein sequence ID" value="AQZ62198.1"/>
    <property type="molecule type" value="Genomic_DNA"/>
</dbReference>
<keyword evidence="3" id="KW-1185">Reference proteome</keyword>
<dbReference type="AlphaFoldDB" id="A0A1U9ZW69"/>
<evidence type="ECO:0000256" key="1">
    <source>
        <dbReference type="SAM" id="MobiDB-lite"/>
    </source>
</evidence>
<protein>
    <recommendedName>
        <fullName evidence="4">HTH tetR-type domain-containing protein</fullName>
    </recommendedName>
</protein>
<evidence type="ECO:0008006" key="4">
    <source>
        <dbReference type="Google" id="ProtNLM"/>
    </source>
</evidence>
<proteinExistence type="predicted"/>
<evidence type="ECO:0000313" key="3">
    <source>
        <dbReference type="Proteomes" id="UP000190797"/>
    </source>
</evidence>
<accession>A0A1U9ZW69</accession>
<dbReference type="KEGG" id="noa:BKM31_12620"/>
<dbReference type="RefSeq" id="WP_080038342.1">
    <property type="nucleotide sequence ID" value="NZ_CP017717.1"/>
</dbReference>
<dbReference type="Gene3D" id="1.10.357.10">
    <property type="entry name" value="Tetracycline Repressor, domain 2"/>
    <property type="match status" value="1"/>
</dbReference>
<feature type="region of interest" description="Disordered" evidence="1">
    <location>
        <begin position="52"/>
        <end position="71"/>
    </location>
</feature>
<organism evidence="2 3">
    <name type="scientific">[Actinomadura] parvosata subsp. kistnae</name>
    <dbReference type="NCBI Taxonomy" id="1909395"/>
    <lineage>
        <taxon>Bacteria</taxon>
        <taxon>Bacillati</taxon>
        <taxon>Actinomycetota</taxon>
        <taxon>Actinomycetes</taxon>
        <taxon>Streptosporangiales</taxon>
        <taxon>Streptosporangiaceae</taxon>
        <taxon>Nonomuraea</taxon>
    </lineage>
</organism>
<reference evidence="3" key="1">
    <citation type="journal article" date="2017" name="Med. Chem. Commun.">
        <title>Nonomuraea sp. ATCC 55076 harbours the largest actinomycete chromosome to date and the kistamicin biosynthetic gene cluster.</title>
        <authorList>
            <person name="Nazari B."/>
            <person name="Forneris C.C."/>
            <person name="Gibson M.I."/>
            <person name="Moon K."/>
            <person name="Schramma K.R."/>
            <person name="Seyedsayamdost M.R."/>
        </authorList>
    </citation>
    <scope>NUCLEOTIDE SEQUENCE [LARGE SCALE GENOMIC DNA]</scope>
    <source>
        <strain evidence="3">ATCC 55076</strain>
    </source>
</reference>
<sequence length="71" mass="7647">MSRTTIHRNFATREELAATVLADDVTRIEQHAAGLLDRPDGVVELLDLVLDMQPGRGGGPPPRWSGRAGQG</sequence>
<name>A0A1U9ZW69_9ACTN</name>
<evidence type="ECO:0000313" key="2">
    <source>
        <dbReference type="EMBL" id="AQZ62198.1"/>
    </source>
</evidence>
<gene>
    <name evidence="2" type="ORF">BKM31_12620</name>
</gene>
<dbReference type="Proteomes" id="UP000190797">
    <property type="component" value="Chromosome"/>
</dbReference>